<dbReference type="AlphaFoldDB" id="A0A0N5D058"/>
<evidence type="ECO:0000256" key="1">
    <source>
        <dbReference type="SAM" id="SignalP"/>
    </source>
</evidence>
<dbReference type="EMBL" id="UYYF01004394">
    <property type="protein sequence ID" value="VDN03481.1"/>
    <property type="molecule type" value="Genomic_DNA"/>
</dbReference>
<reference evidence="4" key="1">
    <citation type="submission" date="2016-04" db="UniProtKB">
        <authorList>
            <consortium name="WormBaseParasite"/>
        </authorList>
    </citation>
    <scope>IDENTIFICATION</scope>
</reference>
<dbReference type="WBParaSite" id="TCLT_0000616701-mRNA-1">
    <property type="protein sequence ID" value="TCLT_0000616701-mRNA-1"/>
    <property type="gene ID" value="TCLT_0000616701"/>
</dbReference>
<dbReference type="STRING" id="103827.A0A0N5D058"/>
<evidence type="ECO:0000313" key="4">
    <source>
        <dbReference type="WBParaSite" id="TCLT_0000616701-mRNA-1"/>
    </source>
</evidence>
<sequence length="322" mass="35472">MLILLSILLVYFLELCPSLFGRFECPLNYTCKANECYSSTNQTAPNDCKQVKCDSSSRFLCQGRCYEAKGLPCNRNVEVSKNHFKSVNSFCGLNGKCVNGRCVEDKCLGITCRTDEMCRDGICATVTNTFCISSFDCGPLFECNGSRCVPLEKSLPCKCNPGELCQQRQCIQNPGCSHITCKKGMSCVQGICQSNIGRDCTYSSCEEGTICVEGRCVLDPCIDRCPSDHICREGQCRHIQGLPCHIECPETYVCVDGRCTKDGCYGNSCQIGEACENGFCIRVEGRLCSLAVRECAEHFDCISGTCHDMFSPNSTYESISMS</sequence>
<evidence type="ECO:0000313" key="3">
    <source>
        <dbReference type="Proteomes" id="UP000276776"/>
    </source>
</evidence>
<name>A0A0N5D058_THECL</name>
<feature type="chain" id="PRO_5043126487" evidence="1">
    <location>
        <begin position="22"/>
        <end position="322"/>
    </location>
</feature>
<keyword evidence="1" id="KW-0732">Signal</keyword>
<organism evidence="4">
    <name type="scientific">Thelazia callipaeda</name>
    <name type="common">Oriental eyeworm</name>
    <name type="synonym">Parasitic nematode</name>
    <dbReference type="NCBI Taxonomy" id="103827"/>
    <lineage>
        <taxon>Eukaryota</taxon>
        <taxon>Metazoa</taxon>
        <taxon>Ecdysozoa</taxon>
        <taxon>Nematoda</taxon>
        <taxon>Chromadorea</taxon>
        <taxon>Rhabditida</taxon>
        <taxon>Spirurina</taxon>
        <taxon>Spiruromorpha</taxon>
        <taxon>Thelazioidea</taxon>
        <taxon>Thelaziidae</taxon>
        <taxon>Thelazia</taxon>
    </lineage>
</organism>
<dbReference type="OrthoDB" id="4405280at2759"/>
<reference evidence="2 3" key="2">
    <citation type="submission" date="2018-11" db="EMBL/GenBank/DDBJ databases">
        <authorList>
            <consortium name="Pathogen Informatics"/>
        </authorList>
    </citation>
    <scope>NUCLEOTIDE SEQUENCE [LARGE SCALE GENOMIC DNA]</scope>
</reference>
<dbReference type="Proteomes" id="UP000276776">
    <property type="component" value="Unassembled WGS sequence"/>
</dbReference>
<feature type="signal peptide" evidence="1">
    <location>
        <begin position="1"/>
        <end position="21"/>
    </location>
</feature>
<evidence type="ECO:0000313" key="2">
    <source>
        <dbReference type="EMBL" id="VDN03481.1"/>
    </source>
</evidence>
<keyword evidence="3" id="KW-1185">Reference proteome</keyword>
<accession>A0A0N5D058</accession>
<dbReference type="OMA" id="QCTSIYC"/>
<protein>
    <submittedName>
        <fullName evidence="4">EB domain-containing protein</fullName>
    </submittedName>
</protein>
<proteinExistence type="predicted"/>
<gene>
    <name evidence="2" type="ORF">TCLT_LOCUS6156</name>
</gene>